<dbReference type="Gene3D" id="1.20.120.450">
    <property type="entry name" value="dinb family like domain"/>
    <property type="match status" value="1"/>
</dbReference>
<evidence type="ECO:0000259" key="1">
    <source>
        <dbReference type="Pfam" id="PF12867"/>
    </source>
</evidence>
<dbReference type="SUPFAM" id="SSF109854">
    <property type="entry name" value="DinB/YfiT-like putative metalloenzymes"/>
    <property type="match status" value="1"/>
</dbReference>
<evidence type="ECO:0000313" key="3">
    <source>
        <dbReference type="Proteomes" id="UP000573327"/>
    </source>
</evidence>
<reference evidence="2 3" key="1">
    <citation type="submission" date="2020-08" db="EMBL/GenBank/DDBJ databases">
        <title>Sequencing the genomes of 1000 actinobacteria strains.</title>
        <authorList>
            <person name="Klenk H.-P."/>
        </authorList>
    </citation>
    <scope>NUCLEOTIDE SEQUENCE [LARGE SCALE GENOMIC DNA]</scope>
    <source>
        <strain evidence="2 3">DSM 44786</strain>
    </source>
</reference>
<dbReference type="RefSeq" id="WP_184919150.1">
    <property type="nucleotide sequence ID" value="NZ_JACHJR010000001.1"/>
</dbReference>
<protein>
    <recommendedName>
        <fullName evidence="1">DinB-like domain-containing protein</fullName>
    </recommendedName>
</protein>
<organism evidence="2 3">
    <name type="scientific">Kitasatospora gansuensis</name>
    <dbReference type="NCBI Taxonomy" id="258050"/>
    <lineage>
        <taxon>Bacteria</taxon>
        <taxon>Bacillati</taxon>
        <taxon>Actinomycetota</taxon>
        <taxon>Actinomycetes</taxon>
        <taxon>Kitasatosporales</taxon>
        <taxon>Streptomycetaceae</taxon>
        <taxon>Kitasatospora</taxon>
    </lineage>
</organism>
<dbReference type="AlphaFoldDB" id="A0A7W7SEP5"/>
<dbReference type="EMBL" id="JACHJR010000001">
    <property type="protein sequence ID" value="MBB4949068.1"/>
    <property type="molecule type" value="Genomic_DNA"/>
</dbReference>
<accession>A0A7W7SEP5</accession>
<feature type="domain" description="DinB-like" evidence="1">
    <location>
        <begin position="39"/>
        <end position="169"/>
    </location>
</feature>
<gene>
    <name evidence="2" type="ORF">F4556_004603</name>
</gene>
<keyword evidence="3" id="KW-1185">Reference proteome</keyword>
<proteinExistence type="predicted"/>
<dbReference type="Proteomes" id="UP000573327">
    <property type="component" value="Unassembled WGS sequence"/>
</dbReference>
<dbReference type="InterPro" id="IPR024775">
    <property type="entry name" value="DinB-like"/>
</dbReference>
<name>A0A7W7SEP5_9ACTN</name>
<dbReference type="Pfam" id="PF12867">
    <property type="entry name" value="DinB_2"/>
    <property type="match status" value="1"/>
</dbReference>
<comment type="caution">
    <text evidence="2">The sequence shown here is derived from an EMBL/GenBank/DDBJ whole genome shotgun (WGS) entry which is preliminary data.</text>
</comment>
<sequence length="177" mass="19956">MITPDTKDWTWVLHRPCPDCGFDTPAVVREEVAGLVRANAAAWAALLTERPAAELRRRPAPEVWSDLEYACHVRDVFRVFDVRLRLMLDQDGPLFPNWNQDETAVAERYGEQDPALVAAELVPAAEQLAQGFESVSGAQWQRTGDRSDGARFTVESFARYLIHDPVHHLYDVTGGKR</sequence>
<evidence type="ECO:0000313" key="2">
    <source>
        <dbReference type="EMBL" id="MBB4949068.1"/>
    </source>
</evidence>
<dbReference type="InterPro" id="IPR034660">
    <property type="entry name" value="DinB/YfiT-like"/>
</dbReference>